<dbReference type="InterPro" id="IPR015421">
    <property type="entry name" value="PyrdxlP-dep_Trfase_major"/>
</dbReference>
<dbReference type="GO" id="GO:0008483">
    <property type="term" value="F:transaminase activity"/>
    <property type="evidence" value="ECO:0007669"/>
    <property type="project" value="UniProtKB-KW"/>
</dbReference>
<dbReference type="Gene3D" id="3.40.640.10">
    <property type="entry name" value="Type I PLP-dependent aspartate aminotransferase-like (Major domain)"/>
    <property type="match status" value="1"/>
</dbReference>
<dbReference type="Gene3D" id="3.90.1150.10">
    <property type="entry name" value="Aspartate Aminotransferase, domain 1"/>
    <property type="match status" value="1"/>
</dbReference>
<sequence length="394" mass="43946">MSVVCELPVAAEHFQVRPDITFLNHGSFGACPQPVFHAYQQWQRALESDPVEFLGRRLQGLLGEARESLATYLGTQANQIVFVRNTTVGVNIVARSLALGPGDEVLATDHEYGASDRTWRFLCTQRGMRYINQPIPLPLESEEEMIEHLWRGVTPRTKVIFISHITSPTALIFPVARICQRARAAGILTVVDGAHAPGQIPLLLDEIGADFYIGNCHKWLCAPKGAAFLYARTERQALLQPLIVSWGWESLTPGPSTFQDYFGWLGTDDPSSYLSVPAAISFQHEHHWDAVRTACHELAASARQQISALMGTRPICPDSPTWWGQMCAIQLPDGDAVALQRCLRETWSIEIPVITWNNHRFIRLSIQGYNSPADVERLLTALRTIFADGEQTHS</sequence>
<reference evidence="3 4" key="1">
    <citation type="journal article" date="2021" name="Int. J. Syst. Evol. Microbiol.">
        <title>Reticulibacter mediterranei gen. nov., sp. nov., within the new family Reticulibacteraceae fam. nov., and Ktedonospora formicarum gen. nov., sp. nov., Ktedonobacter robiniae sp. nov., Dictyobacter formicarum sp. nov. and Dictyobacter arantiisoli sp. nov., belonging to the class Ktedonobacteria.</title>
        <authorList>
            <person name="Yabe S."/>
            <person name="Zheng Y."/>
            <person name="Wang C.M."/>
            <person name="Sakai Y."/>
            <person name="Abe K."/>
            <person name="Yokota A."/>
            <person name="Donadio S."/>
            <person name="Cavaletti L."/>
            <person name="Monciardini P."/>
        </authorList>
    </citation>
    <scope>NUCLEOTIDE SEQUENCE [LARGE SCALE GENOMIC DNA]</scope>
    <source>
        <strain evidence="3 4">SOSP1-9</strain>
    </source>
</reference>
<keyword evidence="3" id="KW-0808">Transferase</keyword>
<comment type="caution">
    <text evidence="3">The sequence shown here is derived from an EMBL/GenBank/DDBJ whole genome shotgun (WGS) entry which is preliminary data.</text>
</comment>
<evidence type="ECO:0000256" key="1">
    <source>
        <dbReference type="ARBA" id="ARBA00022898"/>
    </source>
</evidence>
<protein>
    <submittedName>
        <fullName evidence="3">Aminotransferase class V</fullName>
    </submittedName>
</protein>
<evidence type="ECO:0000313" key="4">
    <source>
        <dbReference type="Proteomes" id="UP000635565"/>
    </source>
</evidence>
<dbReference type="EMBL" id="BNJJ01000021">
    <property type="protein sequence ID" value="GHO88106.1"/>
    <property type="molecule type" value="Genomic_DNA"/>
</dbReference>
<gene>
    <name evidence="3" type="ORF">KSZ_61120</name>
</gene>
<keyword evidence="3" id="KW-0032">Aminotransferase</keyword>
<dbReference type="InterPro" id="IPR000192">
    <property type="entry name" value="Aminotrans_V_dom"/>
</dbReference>
<keyword evidence="4" id="KW-1185">Reference proteome</keyword>
<accession>A0ABQ3VS00</accession>
<dbReference type="InterPro" id="IPR015424">
    <property type="entry name" value="PyrdxlP-dep_Trfase"/>
</dbReference>
<proteinExistence type="predicted"/>
<name>A0ABQ3VS00_9CHLR</name>
<dbReference type="Pfam" id="PF00266">
    <property type="entry name" value="Aminotran_5"/>
    <property type="match status" value="1"/>
</dbReference>
<dbReference type="RefSeq" id="WP_201365705.1">
    <property type="nucleotide sequence ID" value="NZ_BNJJ01000021.1"/>
</dbReference>
<organism evidence="3 4">
    <name type="scientific">Dictyobacter formicarum</name>
    <dbReference type="NCBI Taxonomy" id="2778368"/>
    <lineage>
        <taxon>Bacteria</taxon>
        <taxon>Bacillati</taxon>
        <taxon>Chloroflexota</taxon>
        <taxon>Ktedonobacteria</taxon>
        <taxon>Ktedonobacterales</taxon>
        <taxon>Dictyobacteraceae</taxon>
        <taxon>Dictyobacter</taxon>
    </lineage>
</organism>
<dbReference type="InterPro" id="IPR015422">
    <property type="entry name" value="PyrdxlP-dep_Trfase_small"/>
</dbReference>
<dbReference type="PANTHER" id="PTHR43092">
    <property type="entry name" value="L-CYSTEINE DESULFHYDRASE"/>
    <property type="match status" value="1"/>
</dbReference>
<dbReference type="SUPFAM" id="SSF53383">
    <property type="entry name" value="PLP-dependent transferases"/>
    <property type="match status" value="1"/>
</dbReference>
<evidence type="ECO:0000313" key="3">
    <source>
        <dbReference type="EMBL" id="GHO88106.1"/>
    </source>
</evidence>
<dbReference type="Proteomes" id="UP000635565">
    <property type="component" value="Unassembled WGS sequence"/>
</dbReference>
<evidence type="ECO:0000259" key="2">
    <source>
        <dbReference type="Pfam" id="PF00266"/>
    </source>
</evidence>
<keyword evidence="1" id="KW-0663">Pyridoxal phosphate</keyword>
<dbReference type="PANTHER" id="PTHR43092:SF2">
    <property type="entry name" value="HERCYNYLCYSTEINE SULFOXIDE LYASE"/>
    <property type="match status" value="1"/>
</dbReference>
<feature type="domain" description="Aminotransferase class V" evidence="2">
    <location>
        <begin position="33"/>
        <end position="378"/>
    </location>
</feature>